<dbReference type="Gene3D" id="3.20.20.140">
    <property type="entry name" value="Metal-dependent hydrolases"/>
    <property type="match status" value="1"/>
</dbReference>
<comment type="similarity">
    <text evidence="3 7">Belongs to the metallo-dependent hydrolases superfamily. Uronate isomerase family.</text>
</comment>
<dbReference type="EMBL" id="JAIRBC010000012">
    <property type="protein sequence ID" value="MCG2460996.1"/>
    <property type="molecule type" value="Genomic_DNA"/>
</dbReference>
<dbReference type="PANTHER" id="PTHR30068">
    <property type="entry name" value="URONATE ISOMERASE"/>
    <property type="match status" value="1"/>
</dbReference>
<evidence type="ECO:0000256" key="4">
    <source>
        <dbReference type="ARBA" id="ARBA00012546"/>
    </source>
</evidence>
<dbReference type="GO" id="GO:0042840">
    <property type="term" value="P:D-glucuronate catabolic process"/>
    <property type="evidence" value="ECO:0007669"/>
    <property type="project" value="TreeGrafter"/>
</dbReference>
<comment type="catalytic activity">
    <reaction evidence="1 7">
        <text>D-glucuronate = D-fructuronate</text>
        <dbReference type="Rhea" id="RHEA:13049"/>
        <dbReference type="ChEBI" id="CHEBI:58720"/>
        <dbReference type="ChEBI" id="CHEBI:59863"/>
        <dbReference type="EC" id="5.3.1.12"/>
    </reaction>
</comment>
<gene>
    <name evidence="7 8" type="primary">uxaC</name>
    <name evidence="8" type="ORF">K8352_09575</name>
</gene>
<evidence type="ECO:0000256" key="6">
    <source>
        <dbReference type="ARBA" id="ARBA00023235"/>
    </source>
</evidence>
<dbReference type="InterPro" id="IPR032466">
    <property type="entry name" value="Metal_Hydrolase"/>
</dbReference>
<evidence type="ECO:0000313" key="9">
    <source>
        <dbReference type="Proteomes" id="UP001200642"/>
    </source>
</evidence>
<dbReference type="HAMAP" id="MF_00675">
    <property type="entry name" value="UxaC"/>
    <property type="match status" value="1"/>
</dbReference>
<evidence type="ECO:0000256" key="3">
    <source>
        <dbReference type="ARBA" id="ARBA00008397"/>
    </source>
</evidence>
<dbReference type="InterPro" id="IPR003766">
    <property type="entry name" value="Uronate_isomerase"/>
</dbReference>
<protein>
    <recommendedName>
        <fullName evidence="5 7">Uronate isomerase</fullName>
        <ecNumber evidence="4 7">5.3.1.12</ecNumber>
    </recommendedName>
    <alternativeName>
        <fullName evidence="7">Glucuronate isomerase</fullName>
    </alternativeName>
    <alternativeName>
        <fullName evidence="7">Uronic isomerase</fullName>
    </alternativeName>
</protein>
<evidence type="ECO:0000256" key="7">
    <source>
        <dbReference type="HAMAP-Rule" id="MF_00675"/>
    </source>
</evidence>
<dbReference type="AlphaFoldDB" id="A0AAE3JPF7"/>
<proteinExistence type="inferred from homology"/>
<dbReference type="NCBIfam" id="NF002794">
    <property type="entry name" value="PRK02925.1"/>
    <property type="match status" value="1"/>
</dbReference>
<dbReference type="Pfam" id="PF02614">
    <property type="entry name" value="UxaC"/>
    <property type="match status" value="1"/>
</dbReference>
<dbReference type="Gene3D" id="1.10.2020.10">
    <property type="entry name" value="uronate isomerase, domain 2, chain A"/>
    <property type="match status" value="1"/>
</dbReference>
<reference evidence="8" key="1">
    <citation type="submission" date="2023-02" db="EMBL/GenBank/DDBJ databases">
        <title>Genome of Flavobacteriaceae gen. nov. sp. strain F89.</title>
        <authorList>
            <person name="Wang Y."/>
        </authorList>
    </citation>
    <scope>NUCLEOTIDE SEQUENCE</scope>
    <source>
        <strain evidence="8">F89</strain>
    </source>
</reference>
<accession>A0AAE3JPF7</accession>
<evidence type="ECO:0000256" key="2">
    <source>
        <dbReference type="ARBA" id="ARBA00004892"/>
    </source>
</evidence>
<comment type="caution">
    <text evidence="8">The sequence shown here is derived from an EMBL/GenBank/DDBJ whole genome shotgun (WGS) entry which is preliminary data.</text>
</comment>
<dbReference type="GO" id="GO:0008880">
    <property type="term" value="F:glucuronate isomerase activity"/>
    <property type="evidence" value="ECO:0007669"/>
    <property type="project" value="UniProtKB-UniRule"/>
</dbReference>
<keyword evidence="9" id="KW-1185">Reference proteome</keyword>
<evidence type="ECO:0000313" key="8">
    <source>
        <dbReference type="EMBL" id="MCG2460996.1"/>
    </source>
</evidence>
<name>A0AAE3JPF7_9FLAO</name>
<comment type="catalytic activity">
    <reaction evidence="7">
        <text>aldehydo-D-galacturonate = keto-D-tagaturonate</text>
        <dbReference type="Rhea" id="RHEA:27702"/>
        <dbReference type="ChEBI" id="CHEBI:12952"/>
        <dbReference type="ChEBI" id="CHEBI:17886"/>
    </reaction>
</comment>
<dbReference type="Proteomes" id="UP001200642">
    <property type="component" value="Unassembled WGS sequence"/>
</dbReference>
<keyword evidence="6 7" id="KW-0413">Isomerase</keyword>
<sequence>MKTFLTEDFLLQTDFAKSLYHDYAKSLPIIDYHNHLPPQDIAENTVFENISQVWLAGDHYKWRAMRTLGIDEKFITGNTSDREKFLKWAAAVPYTVRNPLYHWSHMELLGYFGIDELLSVENGEAVYQNTKSLLQRPTHHTVGLLKQYGVEVLCTTDDPADSLEHHKNIKQQSNIPFKVLPAFRPDKAYAVENGASYLDYLERLETVANKSIASYADLLDVLESRMDYFHAQGGRLADHGLEQLYFYEEDVIDCETIFKKLKDKKKPNPEEVKYFKAKTLLFLGKAYHKRGWTQQFHLGALRDNNKRLLTQLGPDTGFDSIGDFAQARALSGFFNELDSTDQLTKTIIYNLNPADNEVFATMVGNFNDGSVKGKVQFGSGWWYLDQKDGMEKQLNTLSNMGMLSCFVGMLTDSRSFLSFPRHEYFRRVLCNLIGNDVANGELPADEKWLGKIVSDISYYNAKNYFGF</sequence>
<dbReference type="EC" id="5.3.1.12" evidence="4 7"/>
<comment type="pathway">
    <text evidence="2 7">Carbohydrate metabolism; pentose and glucuronate interconversion.</text>
</comment>
<dbReference type="RefSeq" id="WP_317902144.1">
    <property type="nucleotide sequence ID" value="NZ_JAIRBC010000012.1"/>
</dbReference>
<dbReference type="SUPFAM" id="SSF51556">
    <property type="entry name" value="Metallo-dependent hydrolases"/>
    <property type="match status" value="1"/>
</dbReference>
<dbReference type="PANTHER" id="PTHR30068:SF4">
    <property type="entry name" value="URONATE ISOMERASE"/>
    <property type="match status" value="1"/>
</dbReference>
<evidence type="ECO:0000256" key="1">
    <source>
        <dbReference type="ARBA" id="ARBA00001165"/>
    </source>
</evidence>
<dbReference type="GO" id="GO:0019698">
    <property type="term" value="P:D-galacturonate catabolic process"/>
    <property type="evidence" value="ECO:0007669"/>
    <property type="project" value="TreeGrafter"/>
</dbReference>
<evidence type="ECO:0000256" key="5">
    <source>
        <dbReference type="ARBA" id="ARBA00020555"/>
    </source>
</evidence>
<organism evidence="8 9">
    <name type="scientific">Cerina litoralis</name>
    <dbReference type="NCBI Taxonomy" id="2874477"/>
    <lineage>
        <taxon>Bacteria</taxon>
        <taxon>Pseudomonadati</taxon>
        <taxon>Bacteroidota</taxon>
        <taxon>Flavobacteriia</taxon>
        <taxon>Flavobacteriales</taxon>
        <taxon>Flavobacteriaceae</taxon>
        <taxon>Cerina</taxon>
    </lineage>
</organism>